<dbReference type="EMBL" id="CP036528">
    <property type="protein sequence ID" value="QBK26896.1"/>
    <property type="molecule type" value="Genomic_DNA"/>
</dbReference>
<gene>
    <name evidence="2" type="ORF">DKZ56_14225</name>
</gene>
<feature type="transmembrane region" description="Helical" evidence="1">
    <location>
        <begin position="12"/>
        <end position="33"/>
    </location>
</feature>
<feature type="transmembrane region" description="Helical" evidence="1">
    <location>
        <begin position="45"/>
        <end position="63"/>
    </location>
</feature>
<dbReference type="KEGG" id="uth:DKZ56_14225"/>
<keyword evidence="1" id="KW-0812">Transmembrane</keyword>
<keyword evidence="1" id="KW-1133">Transmembrane helix</keyword>
<dbReference type="AlphaFoldDB" id="A0A4P6UX66"/>
<evidence type="ECO:0008006" key="4">
    <source>
        <dbReference type="Google" id="ProtNLM"/>
    </source>
</evidence>
<dbReference type="RefSeq" id="WP_016838198.1">
    <property type="nucleotide sequence ID" value="NZ_CP036528.1"/>
</dbReference>
<sequence>MIFISIIKGIIVGVITAFVVPFICINGLSGLYGGLYNVFGSRWTYIAYLIAIIPTFGYVGFYFSKKSTLSNRHRWKVSAISVFIISIIANSVGLLIGYILVLGSLETVNVEEVVPFMLLLGTLLLPITIPLGKFILDILYRWIHKIPFSTSK</sequence>
<feature type="transmembrane region" description="Helical" evidence="1">
    <location>
        <begin position="113"/>
        <end position="136"/>
    </location>
</feature>
<keyword evidence="1" id="KW-0472">Membrane</keyword>
<name>A0A4P6UX66_9BACL</name>
<dbReference type="Proteomes" id="UP000291151">
    <property type="component" value="Chromosome"/>
</dbReference>
<proteinExistence type="predicted"/>
<accession>A0A4P6UX66</accession>
<keyword evidence="3" id="KW-1185">Reference proteome</keyword>
<evidence type="ECO:0000313" key="2">
    <source>
        <dbReference type="EMBL" id="QBK26896.1"/>
    </source>
</evidence>
<reference evidence="2 3" key="1">
    <citation type="submission" date="2019-02" db="EMBL/GenBank/DDBJ databases">
        <title>Ureibacillus thermophilus.</title>
        <authorList>
            <person name="Sunny J.S."/>
            <person name="Natarajan A."/>
            <person name="Saleena L.M."/>
        </authorList>
    </citation>
    <scope>NUCLEOTIDE SEQUENCE [LARGE SCALE GENOMIC DNA]</scope>
    <source>
        <strain evidence="2 3">LM102</strain>
    </source>
</reference>
<organism evidence="2 3">
    <name type="scientific">Ureibacillus thermophilus</name>
    <dbReference type="NCBI Taxonomy" id="367743"/>
    <lineage>
        <taxon>Bacteria</taxon>
        <taxon>Bacillati</taxon>
        <taxon>Bacillota</taxon>
        <taxon>Bacilli</taxon>
        <taxon>Bacillales</taxon>
        <taxon>Caryophanaceae</taxon>
        <taxon>Ureibacillus</taxon>
    </lineage>
</organism>
<evidence type="ECO:0000313" key="3">
    <source>
        <dbReference type="Proteomes" id="UP000291151"/>
    </source>
</evidence>
<evidence type="ECO:0000256" key="1">
    <source>
        <dbReference type="SAM" id="Phobius"/>
    </source>
</evidence>
<protein>
    <recommendedName>
        <fullName evidence="4">ECF transporter S component</fullName>
    </recommendedName>
</protein>
<feature type="transmembrane region" description="Helical" evidence="1">
    <location>
        <begin position="75"/>
        <end position="101"/>
    </location>
</feature>